<dbReference type="RefSeq" id="WP_168520951.1">
    <property type="nucleotide sequence ID" value="NZ_JAAXLS010000041.1"/>
</dbReference>
<sequence length="179" mass="18821">MSERAIFREQALDAYRRGTDKIVLPRLVSSRVTACAWLLLGVLLAAAVLAFTVRVPSYVAAPGLVTTSDPLRPASGAVVLFVPPDQSGQLRVGQPAHITVGSSETYVEGTVAQVGQNAVPPALLQQRYGVEPDLVSQPSVVVVVGDGEALPPDRYAGTRITAQVETGRQQPLLVIPGSS</sequence>
<keyword evidence="1" id="KW-0472">Membrane</keyword>
<dbReference type="Proteomes" id="UP000715441">
    <property type="component" value="Unassembled WGS sequence"/>
</dbReference>
<evidence type="ECO:0000313" key="2">
    <source>
        <dbReference type="EMBL" id="NKQ57768.1"/>
    </source>
</evidence>
<evidence type="ECO:0000313" key="3">
    <source>
        <dbReference type="Proteomes" id="UP000715441"/>
    </source>
</evidence>
<organism evidence="2 3">
    <name type="scientific">Amycolatopsis acididurans</name>
    <dbReference type="NCBI Taxonomy" id="2724524"/>
    <lineage>
        <taxon>Bacteria</taxon>
        <taxon>Bacillati</taxon>
        <taxon>Actinomycetota</taxon>
        <taxon>Actinomycetes</taxon>
        <taxon>Pseudonocardiales</taxon>
        <taxon>Pseudonocardiaceae</taxon>
        <taxon>Amycolatopsis</taxon>
    </lineage>
</organism>
<protein>
    <recommendedName>
        <fullName evidence="4">HlyD family efflux transporter periplasmic adaptor subunit</fullName>
    </recommendedName>
</protein>
<gene>
    <name evidence="2" type="ORF">HFP15_33400</name>
</gene>
<evidence type="ECO:0008006" key="4">
    <source>
        <dbReference type="Google" id="ProtNLM"/>
    </source>
</evidence>
<feature type="transmembrane region" description="Helical" evidence="1">
    <location>
        <begin position="34"/>
        <end position="53"/>
    </location>
</feature>
<accession>A0ABX1JDF1</accession>
<proteinExistence type="predicted"/>
<name>A0ABX1JDF1_9PSEU</name>
<keyword evidence="3" id="KW-1185">Reference proteome</keyword>
<comment type="caution">
    <text evidence="2">The sequence shown here is derived from an EMBL/GenBank/DDBJ whole genome shotgun (WGS) entry which is preliminary data.</text>
</comment>
<keyword evidence="1" id="KW-1133">Transmembrane helix</keyword>
<reference evidence="2 3" key="1">
    <citation type="submission" date="2020-04" db="EMBL/GenBank/DDBJ databases">
        <title>Novel species.</title>
        <authorList>
            <person name="Teo W.F.A."/>
            <person name="Lipun K."/>
            <person name="Srisuk N."/>
            <person name="Duangmal K."/>
        </authorList>
    </citation>
    <scope>NUCLEOTIDE SEQUENCE [LARGE SCALE GENOMIC DNA]</scope>
    <source>
        <strain evidence="2 3">K13G38</strain>
    </source>
</reference>
<keyword evidence="1" id="KW-0812">Transmembrane</keyword>
<evidence type="ECO:0000256" key="1">
    <source>
        <dbReference type="SAM" id="Phobius"/>
    </source>
</evidence>
<dbReference type="EMBL" id="JAAXLS010000041">
    <property type="protein sequence ID" value="NKQ57768.1"/>
    <property type="molecule type" value="Genomic_DNA"/>
</dbReference>